<name>A0AAE2CFX0_9LAMI</name>
<dbReference type="GO" id="GO:0098552">
    <property type="term" value="C:side of membrane"/>
    <property type="evidence" value="ECO:0007669"/>
    <property type="project" value="UniProtKB-KW"/>
</dbReference>
<dbReference type="Proteomes" id="UP001293254">
    <property type="component" value="Unassembled WGS sequence"/>
</dbReference>
<evidence type="ECO:0000256" key="11">
    <source>
        <dbReference type="SAM" id="Phobius"/>
    </source>
</evidence>
<evidence type="ECO:0000256" key="9">
    <source>
        <dbReference type="ARBA" id="ARBA00035011"/>
    </source>
</evidence>
<evidence type="ECO:0000256" key="5">
    <source>
        <dbReference type="ARBA" id="ARBA00023136"/>
    </source>
</evidence>
<keyword evidence="11" id="KW-1133">Transmembrane helix</keyword>
<keyword evidence="5 11" id="KW-0472">Membrane</keyword>
<dbReference type="AlphaFoldDB" id="A0AAE2CFX0"/>
<keyword evidence="2" id="KW-1003">Cell membrane</keyword>
<evidence type="ECO:0000256" key="4">
    <source>
        <dbReference type="ARBA" id="ARBA00022729"/>
    </source>
</evidence>
<dbReference type="PANTHER" id="PTHR33021:SF253">
    <property type="entry name" value="EARLY NODULIN-LIKE PROTEIN 9"/>
    <property type="match status" value="1"/>
</dbReference>
<dbReference type="CDD" id="cd11019">
    <property type="entry name" value="OsENODL1_like"/>
    <property type="match status" value="1"/>
</dbReference>
<evidence type="ECO:0000256" key="8">
    <source>
        <dbReference type="ARBA" id="ARBA00023288"/>
    </source>
</evidence>
<keyword evidence="3" id="KW-0336">GPI-anchor</keyword>
<feature type="signal peptide" evidence="12">
    <location>
        <begin position="1"/>
        <end position="30"/>
    </location>
</feature>
<dbReference type="Pfam" id="PF02298">
    <property type="entry name" value="Cu_bind_like"/>
    <property type="match status" value="1"/>
</dbReference>
<keyword evidence="15" id="KW-1185">Reference proteome</keyword>
<dbReference type="PANTHER" id="PTHR33021">
    <property type="entry name" value="BLUE COPPER PROTEIN"/>
    <property type="match status" value="1"/>
</dbReference>
<keyword evidence="8" id="KW-0449">Lipoprotein</keyword>
<feature type="region of interest" description="Disordered" evidence="10">
    <location>
        <begin position="141"/>
        <end position="194"/>
    </location>
</feature>
<feature type="compositionally biased region" description="Pro residues" evidence="10">
    <location>
        <begin position="147"/>
        <end position="162"/>
    </location>
</feature>
<dbReference type="FunFam" id="2.60.40.420:FF:000066">
    <property type="entry name" value="Early nodulin-like protein 9"/>
    <property type="match status" value="1"/>
</dbReference>
<keyword evidence="7" id="KW-0325">Glycoprotein</keyword>
<dbReference type="PROSITE" id="PS51485">
    <property type="entry name" value="PHYTOCYANIN"/>
    <property type="match status" value="1"/>
</dbReference>
<feature type="chain" id="PRO_5042077865" evidence="12">
    <location>
        <begin position="31"/>
        <end position="217"/>
    </location>
</feature>
<keyword evidence="4 12" id="KW-0732">Signal</keyword>
<evidence type="ECO:0000256" key="6">
    <source>
        <dbReference type="ARBA" id="ARBA00023157"/>
    </source>
</evidence>
<evidence type="ECO:0000256" key="1">
    <source>
        <dbReference type="ARBA" id="ARBA00004609"/>
    </source>
</evidence>
<dbReference type="GO" id="GO:0009055">
    <property type="term" value="F:electron transfer activity"/>
    <property type="evidence" value="ECO:0007669"/>
    <property type="project" value="InterPro"/>
</dbReference>
<reference evidence="14" key="2">
    <citation type="journal article" date="2024" name="Plant">
        <title>Genomic evolution and insights into agronomic trait innovations of Sesamum species.</title>
        <authorList>
            <person name="Miao H."/>
            <person name="Wang L."/>
            <person name="Qu L."/>
            <person name="Liu H."/>
            <person name="Sun Y."/>
            <person name="Le M."/>
            <person name="Wang Q."/>
            <person name="Wei S."/>
            <person name="Zheng Y."/>
            <person name="Lin W."/>
            <person name="Duan Y."/>
            <person name="Cao H."/>
            <person name="Xiong S."/>
            <person name="Wang X."/>
            <person name="Wei L."/>
            <person name="Li C."/>
            <person name="Ma Q."/>
            <person name="Ju M."/>
            <person name="Zhao R."/>
            <person name="Li G."/>
            <person name="Mu C."/>
            <person name="Tian Q."/>
            <person name="Mei H."/>
            <person name="Zhang T."/>
            <person name="Gao T."/>
            <person name="Zhang H."/>
        </authorList>
    </citation>
    <scope>NUCLEOTIDE SEQUENCE</scope>
    <source>
        <strain evidence="14">3651</strain>
    </source>
</reference>
<proteinExistence type="inferred from homology"/>
<dbReference type="GO" id="GO:0005886">
    <property type="term" value="C:plasma membrane"/>
    <property type="evidence" value="ECO:0007669"/>
    <property type="project" value="UniProtKB-SubCell"/>
</dbReference>
<feature type="domain" description="Phytocyanin" evidence="13">
    <location>
        <begin position="31"/>
        <end position="134"/>
    </location>
</feature>
<dbReference type="InterPro" id="IPR008972">
    <property type="entry name" value="Cupredoxin"/>
</dbReference>
<accession>A0AAE2CFX0</accession>
<protein>
    <submittedName>
        <fullName evidence="14">Early nodulin-like protein 1</fullName>
    </submittedName>
</protein>
<organism evidence="14 15">
    <name type="scientific">Sesamum alatum</name>
    <dbReference type="NCBI Taxonomy" id="300844"/>
    <lineage>
        <taxon>Eukaryota</taxon>
        <taxon>Viridiplantae</taxon>
        <taxon>Streptophyta</taxon>
        <taxon>Embryophyta</taxon>
        <taxon>Tracheophyta</taxon>
        <taxon>Spermatophyta</taxon>
        <taxon>Magnoliopsida</taxon>
        <taxon>eudicotyledons</taxon>
        <taxon>Gunneridae</taxon>
        <taxon>Pentapetalae</taxon>
        <taxon>asterids</taxon>
        <taxon>lamiids</taxon>
        <taxon>Lamiales</taxon>
        <taxon>Pedaliaceae</taxon>
        <taxon>Sesamum</taxon>
    </lineage>
</organism>
<dbReference type="SUPFAM" id="SSF49503">
    <property type="entry name" value="Cupredoxins"/>
    <property type="match status" value="1"/>
</dbReference>
<feature type="transmembrane region" description="Helical" evidence="11">
    <location>
        <begin position="197"/>
        <end position="216"/>
    </location>
</feature>
<keyword evidence="6" id="KW-1015">Disulfide bond</keyword>
<dbReference type="InterPro" id="IPR003245">
    <property type="entry name" value="Phytocyanin_dom"/>
</dbReference>
<reference evidence="14" key="1">
    <citation type="submission" date="2020-06" db="EMBL/GenBank/DDBJ databases">
        <authorList>
            <person name="Li T."/>
            <person name="Hu X."/>
            <person name="Zhang T."/>
            <person name="Song X."/>
            <person name="Zhang H."/>
            <person name="Dai N."/>
            <person name="Sheng W."/>
            <person name="Hou X."/>
            <person name="Wei L."/>
        </authorList>
    </citation>
    <scope>NUCLEOTIDE SEQUENCE</scope>
    <source>
        <strain evidence="14">3651</strain>
        <tissue evidence="14">Leaf</tissue>
    </source>
</reference>
<evidence type="ECO:0000256" key="7">
    <source>
        <dbReference type="ARBA" id="ARBA00023180"/>
    </source>
</evidence>
<evidence type="ECO:0000313" key="15">
    <source>
        <dbReference type="Proteomes" id="UP001293254"/>
    </source>
</evidence>
<keyword evidence="11" id="KW-0812">Transmembrane</keyword>
<evidence type="ECO:0000256" key="12">
    <source>
        <dbReference type="SAM" id="SignalP"/>
    </source>
</evidence>
<dbReference type="EMBL" id="JACGWO010000008">
    <property type="protein sequence ID" value="KAK4420741.1"/>
    <property type="molecule type" value="Genomic_DNA"/>
</dbReference>
<evidence type="ECO:0000313" key="14">
    <source>
        <dbReference type="EMBL" id="KAK4420741.1"/>
    </source>
</evidence>
<dbReference type="InterPro" id="IPR041846">
    <property type="entry name" value="ENL_dom"/>
</dbReference>
<sequence>MAQTVLRLNQEAFRLLGLLSVFLLVQRCHGFQFKVGGSGTWTVPADNAVSYNQWAEKNRFQIGDTLMFVYAGDKDCVLHVTKDDYTNCNTAAPLEKFTDGHTVFKFNQSGPHYFISGVADNCHKNEKLVVVVMADRSKNYSNGTVPSSPPAPSPEVSPPSPAPAGEESPSPPSGVEINPSPAPSQESSPPKNGASSFALGVFGTIAAFLGSSLVLAV</sequence>
<dbReference type="Gene3D" id="2.60.40.420">
    <property type="entry name" value="Cupredoxins - blue copper proteins"/>
    <property type="match status" value="1"/>
</dbReference>
<gene>
    <name evidence="14" type="ORF">Salat_2024600</name>
</gene>
<dbReference type="InterPro" id="IPR039391">
    <property type="entry name" value="Phytocyanin-like"/>
</dbReference>
<evidence type="ECO:0000256" key="10">
    <source>
        <dbReference type="SAM" id="MobiDB-lite"/>
    </source>
</evidence>
<comment type="caution">
    <text evidence="14">The sequence shown here is derived from an EMBL/GenBank/DDBJ whole genome shotgun (WGS) entry which is preliminary data.</text>
</comment>
<comment type="subcellular location">
    <subcellularLocation>
        <location evidence="1">Cell membrane</location>
        <topology evidence="1">Lipid-anchor</topology>
        <topology evidence="1">GPI-anchor</topology>
    </subcellularLocation>
</comment>
<evidence type="ECO:0000256" key="3">
    <source>
        <dbReference type="ARBA" id="ARBA00022622"/>
    </source>
</evidence>
<comment type="similarity">
    <text evidence="9">Belongs to the early nodulin-like (ENODL) family.</text>
</comment>
<evidence type="ECO:0000259" key="13">
    <source>
        <dbReference type="PROSITE" id="PS51485"/>
    </source>
</evidence>
<evidence type="ECO:0000256" key="2">
    <source>
        <dbReference type="ARBA" id="ARBA00022475"/>
    </source>
</evidence>